<feature type="transmembrane region" description="Helical" evidence="2">
    <location>
        <begin position="45"/>
        <end position="66"/>
    </location>
</feature>
<dbReference type="EMBL" id="FOQK01000007">
    <property type="protein sequence ID" value="SFH88073.1"/>
    <property type="molecule type" value="Genomic_DNA"/>
</dbReference>
<dbReference type="Pfam" id="PF11283">
    <property type="entry name" value="DUF3084"/>
    <property type="match status" value="1"/>
</dbReference>
<name>A0A1I3DN33_SELRU</name>
<gene>
    <name evidence="3" type="ORF">SAMN04487861_10735</name>
</gene>
<dbReference type="AlphaFoldDB" id="A0A1I3DN33"/>
<keyword evidence="2" id="KW-0812">Transmembrane</keyword>
<accession>A0A1I3DN33</accession>
<feature type="transmembrane region" description="Helical" evidence="2">
    <location>
        <begin position="6"/>
        <end position="24"/>
    </location>
</feature>
<protein>
    <recommendedName>
        <fullName evidence="5">DUF3084 domain-containing protein</fullName>
    </recommendedName>
</protein>
<dbReference type="InterPro" id="IPR021435">
    <property type="entry name" value="DUF3084"/>
</dbReference>
<evidence type="ECO:0000313" key="4">
    <source>
        <dbReference type="Proteomes" id="UP000183639"/>
    </source>
</evidence>
<evidence type="ECO:0000256" key="2">
    <source>
        <dbReference type="SAM" id="Phobius"/>
    </source>
</evidence>
<dbReference type="RefSeq" id="WP_075442730.1">
    <property type="nucleotide sequence ID" value="NZ_FOQK01000007.1"/>
</dbReference>
<evidence type="ECO:0000313" key="3">
    <source>
        <dbReference type="EMBL" id="SFH88073.1"/>
    </source>
</evidence>
<organism evidence="3 4">
    <name type="scientific">Selenomonas ruminantium</name>
    <dbReference type="NCBI Taxonomy" id="971"/>
    <lineage>
        <taxon>Bacteria</taxon>
        <taxon>Bacillati</taxon>
        <taxon>Bacillota</taxon>
        <taxon>Negativicutes</taxon>
        <taxon>Selenomonadales</taxon>
        <taxon>Selenomonadaceae</taxon>
        <taxon>Selenomonas</taxon>
    </lineage>
</organism>
<keyword evidence="2" id="KW-1133">Transmembrane helix</keyword>
<evidence type="ECO:0000256" key="1">
    <source>
        <dbReference type="SAM" id="MobiDB-lite"/>
    </source>
</evidence>
<evidence type="ECO:0008006" key="5">
    <source>
        <dbReference type="Google" id="ProtNLM"/>
    </source>
</evidence>
<dbReference type="Proteomes" id="UP000183639">
    <property type="component" value="Unassembled WGS sequence"/>
</dbReference>
<keyword evidence="2" id="KW-0472">Membrane</keyword>
<proteinExistence type="predicted"/>
<feature type="region of interest" description="Disordered" evidence="1">
    <location>
        <begin position="95"/>
        <end position="116"/>
    </location>
</feature>
<dbReference type="OrthoDB" id="9812848at2"/>
<feature type="compositionally biased region" description="Basic and acidic residues" evidence="1">
    <location>
        <begin position="104"/>
        <end position="116"/>
    </location>
</feature>
<sequence length="407" mass="44313">MYGVLLIAVLIVTGGAIAFIGDRLGTKIGKKRLSIFGLRPRHTSIIITIFTGICITTLTFGVMAAASENVRTALFGMERLNRTMLETQASLRDAQSDLQAAQSEQERTNEALAKSKEDVERLQTQQSELEAESARLQEGNRLLEAATQELTLRNDTLAAQNSTLSAQNGELTDSNAQLTRDNAALETRAANLRDGLITIREGDIVFQAGEVIASGVIRGHRPVAEVDRDMQALAQLANRNISNKLGQDNSDQDIWIYQPEYEAAVQQIAESPQDMVVRIVAAGNLLRGEAVRTTLALYKNSVIYRDKEFIIARPYMLDGGSDGEAEQTVMSFLKDVNLAATSKGILPDPIRGSVGVMEGAQFYDIVNSLRGRHGAVVLSAYANGDTDAMGPLRLTLRSEFQTNSAVR</sequence>
<reference evidence="3 4" key="1">
    <citation type="submission" date="2016-10" db="EMBL/GenBank/DDBJ databases">
        <authorList>
            <person name="de Groot N.N."/>
        </authorList>
    </citation>
    <scope>NUCLEOTIDE SEQUENCE [LARGE SCALE GENOMIC DNA]</scope>
    <source>
        <strain evidence="3 4">Z108</strain>
    </source>
</reference>